<evidence type="ECO:0000313" key="3">
    <source>
        <dbReference type="Proteomes" id="UP001201812"/>
    </source>
</evidence>
<feature type="compositionally biased region" description="Low complexity" evidence="1">
    <location>
        <begin position="63"/>
        <end position="77"/>
    </location>
</feature>
<evidence type="ECO:0000256" key="1">
    <source>
        <dbReference type="SAM" id="MobiDB-lite"/>
    </source>
</evidence>
<organism evidence="2 3">
    <name type="scientific">Ditylenchus destructor</name>
    <dbReference type="NCBI Taxonomy" id="166010"/>
    <lineage>
        <taxon>Eukaryota</taxon>
        <taxon>Metazoa</taxon>
        <taxon>Ecdysozoa</taxon>
        <taxon>Nematoda</taxon>
        <taxon>Chromadorea</taxon>
        <taxon>Rhabditida</taxon>
        <taxon>Tylenchina</taxon>
        <taxon>Tylenchomorpha</taxon>
        <taxon>Sphaerularioidea</taxon>
        <taxon>Anguinidae</taxon>
        <taxon>Anguininae</taxon>
        <taxon>Ditylenchus</taxon>
    </lineage>
</organism>
<feature type="region of interest" description="Disordered" evidence="1">
    <location>
        <begin position="41"/>
        <end position="80"/>
    </location>
</feature>
<dbReference type="Proteomes" id="UP001201812">
    <property type="component" value="Unassembled WGS sequence"/>
</dbReference>
<evidence type="ECO:0000313" key="2">
    <source>
        <dbReference type="EMBL" id="KAI1694233.1"/>
    </source>
</evidence>
<feature type="compositionally biased region" description="Pro residues" evidence="1">
    <location>
        <begin position="52"/>
        <end position="62"/>
    </location>
</feature>
<gene>
    <name evidence="2" type="ORF">DdX_20235</name>
</gene>
<sequence length="134" mass="14113">MTFTPNGKNFIHISDYRRHRQLILDYVTVNVTDLGQGPFIPGFKDPGAGPKPFDPFPGPVIPETPNTTSPPSSSTTEAPGDYVTVNVTDLGQGPFIPGFKDPGLPVPSAGAKPIDPFPGAIERESDPSDGAPSV</sequence>
<reference evidence="2" key="1">
    <citation type="submission" date="2022-01" db="EMBL/GenBank/DDBJ databases">
        <title>Genome Sequence Resource for Two Populations of Ditylenchus destructor, the Migratory Endoparasitic Phytonematode.</title>
        <authorList>
            <person name="Zhang H."/>
            <person name="Lin R."/>
            <person name="Xie B."/>
        </authorList>
    </citation>
    <scope>NUCLEOTIDE SEQUENCE</scope>
    <source>
        <strain evidence="2">BazhouSP</strain>
    </source>
</reference>
<feature type="region of interest" description="Disordered" evidence="1">
    <location>
        <begin position="94"/>
        <end position="134"/>
    </location>
</feature>
<proteinExistence type="predicted"/>
<keyword evidence="3" id="KW-1185">Reference proteome</keyword>
<dbReference type="AlphaFoldDB" id="A0AAD4QWQ4"/>
<dbReference type="EMBL" id="JAKKPZ010000534">
    <property type="protein sequence ID" value="KAI1694233.1"/>
    <property type="molecule type" value="Genomic_DNA"/>
</dbReference>
<name>A0AAD4QWQ4_9BILA</name>
<accession>A0AAD4QWQ4</accession>
<comment type="caution">
    <text evidence="2">The sequence shown here is derived from an EMBL/GenBank/DDBJ whole genome shotgun (WGS) entry which is preliminary data.</text>
</comment>
<protein>
    <submittedName>
        <fullName evidence="2">Uncharacterized protein</fullName>
    </submittedName>
</protein>